<dbReference type="GO" id="GO:0046872">
    <property type="term" value="F:metal ion binding"/>
    <property type="evidence" value="ECO:0007669"/>
    <property type="project" value="InterPro"/>
</dbReference>
<dbReference type="InterPro" id="IPR036163">
    <property type="entry name" value="HMA_dom_sf"/>
</dbReference>
<accession>A0A0F9UAH1</accession>
<dbReference type="AlphaFoldDB" id="A0A0F9UAH1"/>
<dbReference type="Pfam" id="PF00403">
    <property type="entry name" value="HMA"/>
    <property type="match status" value="1"/>
</dbReference>
<gene>
    <name evidence="2" type="ORF">LCGC14_0289740</name>
</gene>
<reference evidence="2" key="1">
    <citation type="journal article" date="2015" name="Nature">
        <title>Complex archaea that bridge the gap between prokaryotes and eukaryotes.</title>
        <authorList>
            <person name="Spang A."/>
            <person name="Saw J.H."/>
            <person name="Jorgensen S.L."/>
            <person name="Zaremba-Niedzwiedzka K."/>
            <person name="Martijn J."/>
            <person name="Lind A.E."/>
            <person name="van Eijk R."/>
            <person name="Schleper C."/>
            <person name="Guy L."/>
            <person name="Ettema T.J."/>
        </authorList>
    </citation>
    <scope>NUCLEOTIDE SEQUENCE</scope>
</reference>
<sequence length="105" mass="11196">MFKKGFLMLAALAFSVAALAADKHYVLGVDGLACPFCAYGIEKRLNKVDGVTGVEVDVGKSTVRVTLQEGRTFSEERARQAVEEAGFTLRSYSEAEGETGGSDAK</sequence>
<evidence type="ECO:0000259" key="1">
    <source>
        <dbReference type="PROSITE" id="PS50846"/>
    </source>
</evidence>
<organism evidence="2">
    <name type="scientific">marine sediment metagenome</name>
    <dbReference type="NCBI Taxonomy" id="412755"/>
    <lineage>
        <taxon>unclassified sequences</taxon>
        <taxon>metagenomes</taxon>
        <taxon>ecological metagenomes</taxon>
    </lineage>
</organism>
<comment type="caution">
    <text evidence="2">The sequence shown here is derived from an EMBL/GenBank/DDBJ whole genome shotgun (WGS) entry which is preliminary data.</text>
</comment>
<dbReference type="InterPro" id="IPR006121">
    <property type="entry name" value="HMA_dom"/>
</dbReference>
<dbReference type="PROSITE" id="PS50846">
    <property type="entry name" value="HMA_2"/>
    <property type="match status" value="1"/>
</dbReference>
<dbReference type="Gene3D" id="3.30.70.100">
    <property type="match status" value="1"/>
</dbReference>
<feature type="domain" description="HMA" evidence="1">
    <location>
        <begin position="23"/>
        <end position="90"/>
    </location>
</feature>
<dbReference type="CDD" id="cd00371">
    <property type="entry name" value="HMA"/>
    <property type="match status" value="1"/>
</dbReference>
<protein>
    <recommendedName>
        <fullName evidence="1">HMA domain-containing protein</fullName>
    </recommendedName>
</protein>
<dbReference type="SUPFAM" id="SSF55008">
    <property type="entry name" value="HMA, heavy metal-associated domain"/>
    <property type="match status" value="1"/>
</dbReference>
<evidence type="ECO:0000313" key="2">
    <source>
        <dbReference type="EMBL" id="KKN84312.1"/>
    </source>
</evidence>
<proteinExistence type="predicted"/>
<dbReference type="EMBL" id="LAZR01000172">
    <property type="protein sequence ID" value="KKN84312.1"/>
    <property type="molecule type" value="Genomic_DNA"/>
</dbReference>
<name>A0A0F9UAH1_9ZZZZ</name>